<sequence>MAGMAQVVMNILTTPMGALAGLVAVVALVLFARWVFSEPQK</sequence>
<keyword evidence="1" id="KW-1133">Transmembrane helix</keyword>
<protein>
    <submittedName>
        <fullName evidence="2">Uncharacterized protein</fullName>
    </submittedName>
</protein>
<accession>A0A564ZLI2</accession>
<dbReference type="EMBL" id="CABIKM010000046">
    <property type="protein sequence ID" value="VUZ86199.1"/>
    <property type="molecule type" value="Genomic_DNA"/>
</dbReference>
<evidence type="ECO:0000313" key="3">
    <source>
        <dbReference type="Proteomes" id="UP000334340"/>
    </source>
</evidence>
<name>A0A564ZLI2_9BACT</name>
<dbReference type="Proteomes" id="UP000334340">
    <property type="component" value="Unassembled WGS sequence"/>
</dbReference>
<keyword evidence="1" id="KW-0812">Transmembrane</keyword>
<organism evidence="2 3">
    <name type="scientific">Candidatus Methylomirabilis lanthanidiphila</name>
    <dbReference type="NCBI Taxonomy" id="2211376"/>
    <lineage>
        <taxon>Bacteria</taxon>
        <taxon>Candidatus Methylomirabilota</taxon>
        <taxon>Candidatus Methylomirabilia</taxon>
        <taxon>Candidatus Methylomirabilales</taxon>
        <taxon>Candidatus Methylomirabilaceae</taxon>
        <taxon>Candidatus Methylomirabilis</taxon>
    </lineage>
</organism>
<evidence type="ECO:0000256" key="1">
    <source>
        <dbReference type="SAM" id="Phobius"/>
    </source>
</evidence>
<keyword evidence="3" id="KW-1185">Reference proteome</keyword>
<reference evidence="2 3" key="1">
    <citation type="submission" date="2019-07" db="EMBL/GenBank/DDBJ databases">
        <authorList>
            <person name="Cremers G."/>
        </authorList>
    </citation>
    <scope>NUCLEOTIDE SEQUENCE [LARGE SCALE GENOMIC DNA]</scope>
</reference>
<dbReference type="AlphaFoldDB" id="A0A564ZLI2"/>
<proteinExistence type="predicted"/>
<feature type="transmembrane region" description="Helical" evidence="1">
    <location>
        <begin position="16"/>
        <end position="36"/>
    </location>
</feature>
<evidence type="ECO:0000313" key="2">
    <source>
        <dbReference type="EMBL" id="VUZ86199.1"/>
    </source>
</evidence>
<gene>
    <name evidence="2" type="ORF">MELA_02596</name>
</gene>
<keyword evidence="1" id="KW-0472">Membrane</keyword>